<keyword evidence="1" id="KW-0732">Signal</keyword>
<gene>
    <name evidence="2" type="ORF">FGO68_gene2997</name>
</gene>
<evidence type="ECO:0000313" key="2">
    <source>
        <dbReference type="EMBL" id="TNV83221.1"/>
    </source>
</evidence>
<dbReference type="AlphaFoldDB" id="A0A8J8NWN5"/>
<evidence type="ECO:0000256" key="1">
    <source>
        <dbReference type="SAM" id="SignalP"/>
    </source>
</evidence>
<dbReference type="EMBL" id="RRYP01004044">
    <property type="protein sequence ID" value="TNV83221.1"/>
    <property type="molecule type" value="Genomic_DNA"/>
</dbReference>
<name>A0A8J8NWN5_HALGN</name>
<accession>A0A8J8NWN5</accession>
<organism evidence="2 3">
    <name type="scientific">Halteria grandinella</name>
    <dbReference type="NCBI Taxonomy" id="5974"/>
    <lineage>
        <taxon>Eukaryota</taxon>
        <taxon>Sar</taxon>
        <taxon>Alveolata</taxon>
        <taxon>Ciliophora</taxon>
        <taxon>Intramacronucleata</taxon>
        <taxon>Spirotrichea</taxon>
        <taxon>Stichotrichia</taxon>
        <taxon>Sporadotrichida</taxon>
        <taxon>Halteriidae</taxon>
        <taxon>Halteria</taxon>
    </lineage>
</organism>
<protein>
    <submittedName>
        <fullName evidence="2">Uncharacterized protein</fullName>
    </submittedName>
</protein>
<feature type="signal peptide" evidence="1">
    <location>
        <begin position="1"/>
        <end position="23"/>
    </location>
</feature>
<keyword evidence="3" id="KW-1185">Reference proteome</keyword>
<proteinExistence type="predicted"/>
<evidence type="ECO:0000313" key="3">
    <source>
        <dbReference type="Proteomes" id="UP000785679"/>
    </source>
</evidence>
<reference evidence="2" key="1">
    <citation type="submission" date="2019-06" db="EMBL/GenBank/DDBJ databases">
        <authorList>
            <person name="Zheng W."/>
        </authorList>
    </citation>
    <scope>NUCLEOTIDE SEQUENCE</scope>
    <source>
        <strain evidence="2">QDHG01</strain>
    </source>
</reference>
<feature type="chain" id="PRO_5035207971" evidence="1">
    <location>
        <begin position="24"/>
        <end position="121"/>
    </location>
</feature>
<comment type="caution">
    <text evidence="2">The sequence shown here is derived from an EMBL/GenBank/DDBJ whole genome shotgun (WGS) entry which is preliminary data.</text>
</comment>
<dbReference type="Proteomes" id="UP000785679">
    <property type="component" value="Unassembled WGS sequence"/>
</dbReference>
<sequence>MGQVKQVTIIFVVLCQMCQKGLATLFLLQKYMKCVISLPSDLSNSLGQLSSWLIYCGTTGGNYSIQCQGSNLDSSARDEIYSGFQSSAGPSLDQGSQQGFMMSTQIMLCYLSIQSESVAQL</sequence>